<keyword evidence="4 6" id="KW-0808">Transferase</keyword>
<dbReference type="UniPathway" id="UPA00070">
    <property type="reaction ID" value="UER00119"/>
</dbReference>
<dbReference type="Gene3D" id="3.40.50.2020">
    <property type="match status" value="1"/>
</dbReference>
<comment type="similarity">
    <text evidence="6">Belongs to the purine/pyrimidine phosphoribosyltransferase family. PyrE subfamily.</text>
</comment>
<dbReference type="Proteomes" id="UP000010716">
    <property type="component" value="Unassembled WGS sequence"/>
</dbReference>
<dbReference type="KEGG" id="cthu:HUR95_10365"/>
<dbReference type="InterPro" id="IPR023031">
    <property type="entry name" value="OPRT"/>
</dbReference>
<comment type="pathway">
    <text evidence="1 6">Pyrimidine metabolism; UMP biosynthesis via de novo pathway; UMP from orotate: step 1/2.</text>
</comment>
<dbReference type="EMBL" id="CP082237">
    <property type="protein sequence ID" value="QZT32783.1"/>
    <property type="molecule type" value="Genomic_DNA"/>
</dbReference>
<dbReference type="GO" id="GO:0019856">
    <property type="term" value="P:pyrimidine nucleobase biosynthetic process"/>
    <property type="evidence" value="ECO:0007669"/>
    <property type="project" value="TreeGrafter"/>
</dbReference>
<feature type="binding site" description="in other chain" evidence="6">
    <location>
        <begin position="120"/>
        <end position="128"/>
    </location>
    <ligand>
        <name>5-phospho-alpha-D-ribose 1-diphosphate</name>
        <dbReference type="ChEBI" id="CHEBI:58017"/>
        <note>ligand shared between dimeric partners</note>
    </ligand>
</feature>
<evidence type="ECO:0000313" key="8">
    <source>
        <dbReference type="EMBL" id="EGL83095.1"/>
    </source>
</evidence>
<evidence type="ECO:0000313" key="9">
    <source>
        <dbReference type="EMBL" id="QZT32783.1"/>
    </source>
</evidence>
<proteinExistence type="inferred from homology"/>
<dbReference type="eggNOG" id="COG0461">
    <property type="taxonomic scope" value="Bacteria"/>
</dbReference>
<dbReference type="RefSeq" id="WP_007504307.1">
    <property type="nucleotide sequence ID" value="NZ_AFCE01000125.1"/>
</dbReference>
<keyword evidence="6" id="KW-0460">Magnesium</keyword>
<evidence type="ECO:0000259" key="7">
    <source>
        <dbReference type="Pfam" id="PF00156"/>
    </source>
</evidence>
<comment type="cofactor">
    <cofactor evidence="6">
        <name>Mg(2+)</name>
        <dbReference type="ChEBI" id="CHEBI:18420"/>
    </cofactor>
</comment>
<sequence>MKENIAEALLAIGAVELSPQQPFTWSSGIKSPIYCDNRLTMSYPELRNKIADGLVTLINAHYDQPTVIVGTATAGIPHAAWVAERMNLPMAYVRSKAKSHGKQNQIEGVIAAQDRAVVVEDLISTGESALRVAEAVRQAGAEVLGVVAIFSYELKQAQRAFQEAGISYISLSDYPTLLKVARQKGVLTEEELCKLKGWNPEIPVSNETL</sequence>
<name>F5L6E2_CALTT</name>
<accession>F5L6E2</accession>
<feature type="domain" description="Phosphoribosyltransferase" evidence="7">
    <location>
        <begin position="58"/>
        <end position="150"/>
    </location>
</feature>
<keyword evidence="3 6" id="KW-0328">Glycosyltransferase</keyword>
<reference evidence="8 10" key="1">
    <citation type="journal article" date="2011" name="J. Bacteriol.">
        <title>Draft genome sequence of the thermoalkaliphilic Caldalkalibacillus thermarum strain TA2.A1.</title>
        <authorList>
            <person name="Kalamorz F."/>
            <person name="Keis S."/>
            <person name="McMillan D.G."/>
            <person name="Olsson K."/>
            <person name="Stanton J.A."/>
            <person name="Stockwell P."/>
            <person name="Black M.A."/>
            <person name="Klingeman D.M."/>
            <person name="Land M.L."/>
            <person name="Han C.S."/>
            <person name="Martin S.L."/>
            <person name="Becher S.A."/>
            <person name="Peddie C.J."/>
            <person name="Morgan H.W."/>
            <person name="Matthies D."/>
            <person name="Preiss L."/>
            <person name="Meier T."/>
            <person name="Brown S.D."/>
            <person name="Cook G.M."/>
        </authorList>
    </citation>
    <scope>NUCLEOTIDE SEQUENCE [LARGE SCALE GENOMIC DNA]</scope>
    <source>
        <strain evidence="8 10">TA2.A1</strain>
    </source>
</reference>
<dbReference type="HAMAP" id="MF_01208">
    <property type="entry name" value="PyrE"/>
    <property type="match status" value="1"/>
</dbReference>
<feature type="binding site" evidence="6">
    <location>
        <position position="100"/>
    </location>
    <ligand>
        <name>5-phospho-alpha-D-ribose 1-diphosphate</name>
        <dbReference type="ChEBI" id="CHEBI:58017"/>
        <note>ligand shared between dimeric partners</note>
    </ligand>
</feature>
<feature type="binding site" evidence="6">
    <location>
        <position position="94"/>
    </location>
    <ligand>
        <name>5-phospho-alpha-D-ribose 1-diphosphate</name>
        <dbReference type="ChEBI" id="CHEBI:58017"/>
        <note>ligand shared between dimeric partners</note>
    </ligand>
</feature>
<evidence type="ECO:0000256" key="5">
    <source>
        <dbReference type="ARBA" id="ARBA00022975"/>
    </source>
</evidence>
<reference evidence="9 11" key="2">
    <citation type="journal article" date="2020" name="Extremophiles">
        <title>Genomic analysis of Caldalkalibacillus thermarum TA2.A1 reveals aerobic alkaliphilic metabolism and evolutionary hallmarks linking alkaliphilic bacteria and plant life.</title>
        <authorList>
            <person name="de Jong S.I."/>
            <person name="van den Broek M.A."/>
            <person name="Merkel A.Y."/>
            <person name="de la Torre Cortes P."/>
            <person name="Kalamorz F."/>
            <person name="Cook G.M."/>
            <person name="van Loosdrecht M.C.M."/>
            <person name="McMillan D.G.G."/>
        </authorList>
    </citation>
    <scope>NUCLEOTIDE SEQUENCE [LARGE SCALE GENOMIC DNA]</scope>
    <source>
        <strain evidence="9 11">TA2.A1</strain>
    </source>
</reference>
<comment type="caution">
    <text evidence="6">Lacks conserved residue(s) required for the propagation of feature annotation.</text>
</comment>
<dbReference type="PANTHER" id="PTHR19278:SF9">
    <property type="entry name" value="URIDINE 5'-MONOPHOSPHATE SYNTHASE"/>
    <property type="match status" value="1"/>
</dbReference>
<dbReference type="InterPro" id="IPR004467">
    <property type="entry name" value="Or_phspho_trans_dom"/>
</dbReference>
<dbReference type="Pfam" id="PF00156">
    <property type="entry name" value="Pribosyltran"/>
    <property type="match status" value="1"/>
</dbReference>
<feature type="binding site" evidence="6">
    <location>
        <position position="124"/>
    </location>
    <ligand>
        <name>orotate</name>
        <dbReference type="ChEBI" id="CHEBI:30839"/>
    </ligand>
</feature>
<comment type="catalytic activity">
    <reaction evidence="6">
        <text>orotidine 5'-phosphate + diphosphate = orotate + 5-phospho-alpha-D-ribose 1-diphosphate</text>
        <dbReference type="Rhea" id="RHEA:10380"/>
        <dbReference type="ChEBI" id="CHEBI:30839"/>
        <dbReference type="ChEBI" id="CHEBI:33019"/>
        <dbReference type="ChEBI" id="CHEBI:57538"/>
        <dbReference type="ChEBI" id="CHEBI:58017"/>
        <dbReference type="EC" id="2.4.2.10"/>
    </reaction>
</comment>
<comment type="function">
    <text evidence="6">Catalyzes the transfer of a ribosyl phosphate group from 5-phosphoribose 1-diphosphate to orotate, leading to the formation of orotidine monophosphate (OMP).</text>
</comment>
<protein>
    <recommendedName>
        <fullName evidence="2 6">Orotate phosphoribosyltransferase</fullName>
        <shortName evidence="6">OPRT</shortName>
        <shortName evidence="6">OPRTase</shortName>
        <ecNumber evidence="2 6">2.4.2.10</ecNumber>
    </recommendedName>
</protein>
<dbReference type="InterPro" id="IPR000836">
    <property type="entry name" value="PRTase_dom"/>
</dbReference>
<dbReference type="PANTHER" id="PTHR19278">
    <property type="entry name" value="OROTATE PHOSPHORIBOSYLTRANSFERASE"/>
    <property type="match status" value="1"/>
</dbReference>
<feature type="binding site" evidence="6">
    <location>
        <position position="98"/>
    </location>
    <ligand>
        <name>5-phospho-alpha-D-ribose 1-diphosphate</name>
        <dbReference type="ChEBI" id="CHEBI:58017"/>
        <note>ligand shared between dimeric partners</note>
    </ligand>
</feature>
<keyword evidence="5 6" id="KW-0665">Pyrimidine biosynthesis</keyword>
<gene>
    <name evidence="6 9" type="primary">pyrE</name>
    <name evidence="8" type="ORF">CathTA2_1356</name>
    <name evidence="9" type="ORF">HUR95_10365</name>
</gene>
<dbReference type="GO" id="GO:0044205">
    <property type="term" value="P:'de novo' UMP biosynthetic process"/>
    <property type="evidence" value="ECO:0007669"/>
    <property type="project" value="UniProtKB-UniRule"/>
</dbReference>
<dbReference type="CDD" id="cd06223">
    <property type="entry name" value="PRTases_typeI"/>
    <property type="match status" value="1"/>
</dbReference>
<dbReference type="OrthoDB" id="9802134at2"/>
<dbReference type="GO" id="GO:0000287">
    <property type="term" value="F:magnesium ion binding"/>
    <property type="evidence" value="ECO:0007669"/>
    <property type="project" value="UniProtKB-UniRule"/>
</dbReference>
<evidence type="ECO:0000256" key="3">
    <source>
        <dbReference type="ARBA" id="ARBA00022676"/>
    </source>
</evidence>
<dbReference type="GO" id="GO:0004588">
    <property type="term" value="F:orotate phosphoribosyltransferase activity"/>
    <property type="evidence" value="ECO:0007669"/>
    <property type="project" value="UniProtKB-UniRule"/>
</dbReference>
<evidence type="ECO:0000313" key="10">
    <source>
        <dbReference type="Proteomes" id="UP000010716"/>
    </source>
</evidence>
<reference evidence="9" key="3">
    <citation type="submission" date="2021-08" db="EMBL/GenBank/DDBJ databases">
        <authorList>
            <person name="de Jong S."/>
            <person name="van den Broek M."/>
            <person name="Merkel A."/>
            <person name="de la Torre Cortes P."/>
            <person name="Kalamorz F."/>
            <person name="Cook G."/>
            <person name="van Loosdrecht M."/>
            <person name="McMillan D."/>
        </authorList>
    </citation>
    <scope>NUCLEOTIDE SEQUENCE</scope>
    <source>
        <strain evidence="9">TA2.A1</strain>
    </source>
</reference>
<dbReference type="EMBL" id="AFCE01000125">
    <property type="protein sequence ID" value="EGL83095.1"/>
    <property type="molecule type" value="Genomic_DNA"/>
</dbReference>
<evidence type="ECO:0000256" key="4">
    <source>
        <dbReference type="ARBA" id="ARBA00022679"/>
    </source>
</evidence>
<keyword evidence="11" id="KW-1185">Reference proteome</keyword>
<dbReference type="Proteomes" id="UP000825179">
    <property type="component" value="Chromosome"/>
</dbReference>
<evidence type="ECO:0000256" key="6">
    <source>
        <dbReference type="HAMAP-Rule" id="MF_01208"/>
    </source>
</evidence>
<organism evidence="8 10">
    <name type="scientific">Caldalkalibacillus thermarum (strain TA2.A1)</name>
    <dbReference type="NCBI Taxonomy" id="986075"/>
    <lineage>
        <taxon>Bacteria</taxon>
        <taxon>Bacillati</taxon>
        <taxon>Bacillota</taxon>
        <taxon>Bacilli</taxon>
        <taxon>Bacillales</taxon>
        <taxon>Bacillaceae</taxon>
        <taxon>Caldalkalibacillus</taxon>
    </lineage>
</organism>
<dbReference type="EC" id="2.4.2.10" evidence="2 6"/>
<dbReference type="SUPFAM" id="SSF53271">
    <property type="entry name" value="PRTase-like"/>
    <property type="match status" value="1"/>
</dbReference>
<comment type="subunit">
    <text evidence="6">Homodimer.</text>
</comment>
<evidence type="ECO:0000256" key="1">
    <source>
        <dbReference type="ARBA" id="ARBA00004889"/>
    </source>
</evidence>
<dbReference type="NCBIfam" id="TIGR00336">
    <property type="entry name" value="pyrE"/>
    <property type="match status" value="1"/>
</dbReference>
<dbReference type="InterPro" id="IPR029057">
    <property type="entry name" value="PRTase-like"/>
</dbReference>
<dbReference type="AlphaFoldDB" id="F5L6E2"/>
<evidence type="ECO:0000256" key="2">
    <source>
        <dbReference type="ARBA" id="ARBA00011971"/>
    </source>
</evidence>
<evidence type="ECO:0000313" key="11">
    <source>
        <dbReference type="Proteomes" id="UP000825179"/>
    </source>
</evidence>